<dbReference type="OrthoDB" id="202825at2759"/>
<accession>A0A8K0P0B7</accession>
<dbReference type="EMBL" id="KZ308520">
    <property type="protein sequence ID" value="KAG8230990.1"/>
    <property type="molecule type" value="Genomic_DNA"/>
</dbReference>
<dbReference type="InterPro" id="IPR004344">
    <property type="entry name" value="TTL/TTLL_fam"/>
</dbReference>
<organism evidence="1 2">
    <name type="scientific">Ladona fulva</name>
    <name type="common">Scarce chaser dragonfly</name>
    <name type="synonym">Libellula fulva</name>
    <dbReference type="NCBI Taxonomy" id="123851"/>
    <lineage>
        <taxon>Eukaryota</taxon>
        <taxon>Metazoa</taxon>
        <taxon>Ecdysozoa</taxon>
        <taxon>Arthropoda</taxon>
        <taxon>Hexapoda</taxon>
        <taxon>Insecta</taxon>
        <taxon>Pterygota</taxon>
        <taxon>Palaeoptera</taxon>
        <taxon>Odonata</taxon>
        <taxon>Epiprocta</taxon>
        <taxon>Anisoptera</taxon>
        <taxon>Libelluloidea</taxon>
        <taxon>Libellulidae</taxon>
        <taxon>Ladona</taxon>
    </lineage>
</organism>
<dbReference type="PANTHER" id="PTHR47113">
    <property type="entry name" value="LD09343P"/>
    <property type="match status" value="1"/>
</dbReference>
<evidence type="ECO:0000313" key="1">
    <source>
        <dbReference type="EMBL" id="KAG8230990.1"/>
    </source>
</evidence>
<sequence>VFLSGLNIYSIRNLQQVNSDCKSKNVQFVIPKRELVLRLHGRSIGHLKHVVAVFERLGYVLKDNDSNWDVIWSHEYPFQELKADFLNLKPHQKVNHFPGSGYITNKVSLATSDVAFIPKSFKIPDDKKKLTDFANRNPEAMFVQKSNSHRGIEVKKINSLDLVDSGSFVQEYVKNPLLIDGHKFDVGVYTILTSIEPLRVYSYKGDALFRFCTEKYNPFDPTVLEKYVVGDDYLPIWEVPSLKNFYVNLGFSMKDSFDAYIQALGQDPERIWDQIDEAIANVYLSKEPLLIKSASRFEYKHYFFEMVRFDFIITEDLKVLIMEANMSPNLSSAHYPQNALLYEQVLFNLLSLVGVGSRTSGHVSSESSLKMNEMQVSLKNIAVEAEMCSKSICLDCLAPECFVCKPCLTSEMMETLKRAYLEHENRLSCRRVFPPPIHKVREILLLC</sequence>
<reference evidence="1" key="1">
    <citation type="submission" date="2013-04" db="EMBL/GenBank/DDBJ databases">
        <authorList>
            <person name="Qu J."/>
            <person name="Murali S.C."/>
            <person name="Bandaranaike D."/>
            <person name="Bellair M."/>
            <person name="Blankenburg K."/>
            <person name="Chao H."/>
            <person name="Dinh H."/>
            <person name="Doddapaneni H."/>
            <person name="Downs B."/>
            <person name="Dugan-Rocha S."/>
            <person name="Elkadiri S."/>
            <person name="Gnanaolivu R.D."/>
            <person name="Hernandez B."/>
            <person name="Javaid M."/>
            <person name="Jayaseelan J.C."/>
            <person name="Lee S."/>
            <person name="Li M."/>
            <person name="Ming W."/>
            <person name="Munidasa M."/>
            <person name="Muniz J."/>
            <person name="Nguyen L."/>
            <person name="Ongeri F."/>
            <person name="Osuji N."/>
            <person name="Pu L.-L."/>
            <person name="Puazo M."/>
            <person name="Qu C."/>
            <person name="Quiroz J."/>
            <person name="Raj R."/>
            <person name="Weissenberger G."/>
            <person name="Xin Y."/>
            <person name="Zou X."/>
            <person name="Han Y."/>
            <person name="Richards S."/>
            <person name="Worley K."/>
            <person name="Muzny D."/>
            <person name="Gibbs R."/>
        </authorList>
    </citation>
    <scope>NUCLEOTIDE SEQUENCE</scope>
    <source>
        <strain evidence="1">Sampled in the wild</strain>
    </source>
</reference>
<dbReference type="InterPro" id="IPR053317">
    <property type="entry name" value="Tubulin_polyglutamylase"/>
</dbReference>
<name>A0A8K0P0B7_LADFU</name>
<dbReference type="SUPFAM" id="SSF56059">
    <property type="entry name" value="Glutathione synthetase ATP-binding domain-like"/>
    <property type="match status" value="1"/>
</dbReference>
<dbReference type="Proteomes" id="UP000792457">
    <property type="component" value="Unassembled WGS sequence"/>
</dbReference>
<feature type="non-terminal residue" evidence="1">
    <location>
        <position position="1"/>
    </location>
</feature>
<evidence type="ECO:0000313" key="2">
    <source>
        <dbReference type="Proteomes" id="UP000792457"/>
    </source>
</evidence>
<dbReference type="AlphaFoldDB" id="A0A8K0P0B7"/>
<dbReference type="Pfam" id="PF03133">
    <property type="entry name" value="TTL"/>
    <property type="match status" value="1"/>
</dbReference>
<gene>
    <name evidence="1" type="ORF">J437_LFUL003948</name>
</gene>
<protein>
    <submittedName>
        <fullName evidence="1">Uncharacterized protein</fullName>
    </submittedName>
</protein>
<dbReference type="Gene3D" id="3.30.470.20">
    <property type="entry name" value="ATP-grasp fold, B domain"/>
    <property type="match status" value="1"/>
</dbReference>
<proteinExistence type="predicted"/>
<dbReference type="PANTHER" id="PTHR47113:SF1">
    <property type="entry name" value="LD09343P"/>
    <property type="match status" value="1"/>
</dbReference>
<dbReference type="PROSITE" id="PS51221">
    <property type="entry name" value="TTL"/>
    <property type="match status" value="1"/>
</dbReference>
<comment type="caution">
    <text evidence="1">The sequence shown here is derived from an EMBL/GenBank/DDBJ whole genome shotgun (WGS) entry which is preliminary data.</text>
</comment>
<reference evidence="1" key="2">
    <citation type="submission" date="2017-10" db="EMBL/GenBank/DDBJ databases">
        <title>Ladona fulva Genome sequencing and assembly.</title>
        <authorList>
            <person name="Murali S."/>
            <person name="Richards S."/>
            <person name="Bandaranaike D."/>
            <person name="Bellair M."/>
            <person name="Blankenburg K."/>
            <person name="Chao H."/>
            <person name="Dinh H."/>
            <person name="Doddapaneni H."/>
            <person name="Dugan-Rocha S."/>
            <person name="Elkadiri S."/>
            <person name="Gnanaolivu R."/>
            <person name="Hernandez B."/>
            <person name="Skinner E."/>
            <person name="Javaid M."/>
            <person name="Lee S."/>
            <person name="Li M."/>
            <person name="Ming W."/>
            <person name="Munidasa M."/>
            <person name="Muniz J."/>
            <person name="Nguyen L."/>
            <person name="Hughes D."/>
            <person name="Osuji N."/>
            <person name="Pu L.-L."/>
            <person name="Puazo M."/>
            <person name="Qu C."/>
            <person name="Quiroz J."/>
            <person name="Raj R."/>
            <person name="Weissenberger G."/>
            <person name="Xin Y."/>
            <person name="Zou X."/>
            <person name="Han Y."/>
            <person name="Worley K."/>
            <person name="Muzny D."/>
            <person name="Gibbs R."/>
        </authorList>
    </citation>
    <scope>NUCLEOTIDE SEQUENCE</scope>
    <source>
        <strain evidence="1">Sampled in the wild</strain>
    </source>
</reference>
<keyword evidence="2" id="KW-1185">Reference proteome</keyword>